<accession>A0ACC0CJK5</accession>
<keyword evidence="2" id="KW-1185">Reference proteome</keyword>
<organism evidence="1 2">
    <name type="scientific">Hypoxylon rubiginosum</name>
    <dbReference type="NCBI Taxonomy" id="110542"/>
    <lineage>
        <taxon>Eukaryota</taxon>
        <taxon>Fungi</taxon>
        <taxon>Dikarya</taxon>
        <taxon>Ascomycota</taxon>
        <taxon>Pezizomycotina</taxon>
        <taxon>Sordariomycetes</taxon>
        <taxon>Xylariomycetidae</taxon>
        <taxon>Xylariales</taxon>
        <taxon>Hypoxylaceae</taxon>
        <taxon>Hypoxylon</taxon>
    </lineage>
</organism>
<evidence type="ECO:0000313" key="2">
    <source>
        <dbReference type="Proteomes" id="UP001497680"/>
    </source>
</evidence>
<dbReference type="Proteomes" id="UP001497680">
    <property type="component" value="Unassembled WGS sequence"/>
</dbReference>
<gene>
    <name evidence="1" type="ORF">F4821DRAFT_265728</name>
</gene>
<evidence type="ECO:0000313" key="1">
    <source>
        <dbReference type="EMBL" id="KAI6080604.1"/>
    </source>
</evidence>
<comment type="caution">
    <text evidence="1">The sequence shown here is derived from an EMBL/GenBank/DDBJ whole genome shotgun (WGS) entry which is preliminary data.</text>
</comment>
<reference evidence="1 2" key="1">
    <citation type="journal article" date="2022" name="New Phytol.">
        <title>Ecological generalism drives hyperdiversity of secondary metabolite gene clusters in xylarialean endophytes.</title>
        <authorList>
            <person name="Franco M.E.E."/>
            <person name="Wisecaver J.H."/>
            <person name="Arnold A.E."/>
            <person name="Ju Y.M."/>
            <person name="Slot J.C."/>
            <person name="Ahrendt S."/>
            <person name="Moore L.P."/>
            <person name="Eastman K.E."/>
            <person name="Scott K."/>
            <person name="Konkel Z."/>
            <person name="Mondo S.J."/>
            <person name="Kuo A."/>
            <person name="Hayes R.D."/>
            <person name="Haridas S."/>
            <person name="Andreopoulos B."/>
            <person name="Riley R."/>
            <person name="LaButti K."/>
            <person name="Pangilinan J."/>
            <person name="Lipzen A."/>
            <person name="Amirebrahimi M."/>
            <person name="Yan J."/>
            <person name="Adam C."/>
            <person name="Keymanesh K."/>
            <person name="Ng V."/>
            <person name="Louie K."/>
            <person name="Northen T."/>
            <person name="Drula E."/>
            <person name="Henrissat B."/>
            <person name="Hsieh H.M."/>
            <person name="Youens-Clark K."/>
            <person name="Lutzoni F."/>
            <person name="Miadlikowska J."/>
            <person name="Eastwood D.C."/>
            <person name="Hamelin R.C."/>
            <person name="Grigoriev I.V."/>
            <person name="U'Ren J.M."/>
        </authorList>
    </citation>
    <scope>NUCLEOTIDE SEQUENCE [LARGE SCALE GENOMIC DNA]</scope>
    <source>
        <strain evidence="1 2">ER1909</strain>
    </source>
</reference>
<sequence length="279" mass="31535">MPQNHVGVAISFTNYLRRASKLQCSLEGCSDEFPNSEDRIAAHLLSRHRDLLERGKIPTLVKDIKKKAGHWKERDDDTDANLFDGRELLFANEDGDLNVSRLANLDTQLKVNKGNGEDLIMSSHCARELGILEQISTDFEDPRLQSISGHATAVRGVLHNVQFRIKGSSVTFRRNFWVSDAINTVIDVMIGAKFITENFKILFEKFEVCVSTFASWFPKKKETPEQKGECEELERQQKIRVNELEIKRLQRENKIFQRASEANSSGGGSAQSGAQGVRQ</sequence>
<protein>
    <submittedName>
        <fullName evidence="1">Uncharacterized protein</fullName>
    </submittedName>
</protein>
<proteinExistence type="predicted"/>
<dbReference type="EMBL" id="MU394432">
    <property type="protein sequence ID" value="KAI6080604.1"/>
    <property type="molecule type" value="Genomic_DNA"/>
</dbReference>
<name>A0ACC0CJK5_9PEZI</name>